<evidence type="ECO:0000256" key="2">
    <source>
        <dbReference type="SAM" id="Phobius"/>
    </source>
</evidence>
<dbReference type="PANTHER" id="PTHR37848">
    <property type="entry name" value="EXPRESSED PROTEIN"/>
    <property type="match status" value="1"/>
</dbReference>
<keyword evidence="2" id="KW-0812">Transmembrane</keyword>
<feature type="region of interest" description="Disordered" evidence="1">
    <location>
        <begin position="232"/>
        <end position="259"/>
    </location>
</feature>
<accession>A0A5C3M8K3</accession>
<evidence type="ECO:0000256" key="1">
    <source>
        <dbReference type="SAM" id="MobiDB-lite"/>
    </source>
</evidence>
<gene>
    <name evidence="3" type="ORF">BDQ12DRAFT_679041</name>
</gene>
<dbReference type="EMBL" id="ML213595">
    <property type="protein sequence ID" value="TFK41187.1"/>
    <property type="molecule type" value="Genomic_DNA"/>
</dbReference>
<dbReference type="OrthoDB" id="203796at2759"/>
<name>A0A5C3M8K3_9AGAR</name>
<sequence length="259" mass="29795">MVRQVEAPQGRRKATKEEINAFKTWEYTRKENGQPPWIGRDGRDTLQADKSSHNLRQLADEYAASPKILKELVYEKVVHGWDISKLEQAIRGAIAETQYRGSVNVAFQLSSTRICIRPDNKLSRLLSRTFYKVLLCIFLIYPFIWLFKRYHSRGGGRWEIYGGAYGLKHIEPLSTDELENAIPDMEPPSLRPRIISTELGLTRIIGLREGEWFKEWEPIIKRSVAIGLERSEPMKQTQDGPISPAHALDGYTPPRLEGY</sequence>
<protein>
    <submittedName>
        <fullName evidence="3">Uncharacterized protein</fullName>
    </submittedName>
</protein>
<keyword evidence="4" id="KW-1185">Reference proteome</keyword>
<evidence type="ECO:0000313" key="3">
    <source>
        <dbReference type="EMBL" id="TFK41187.1"/>
    </source>
</evidence>
<keyword evidence="2" id="KW-0472">Membrane</keyword>
<proteinExistence type="predicted"/>
<reference evidence="3 4" key="1">
    <citation type="journal article" date="2019" name="Nat. Ecol. Evol.">
        <title>Megaphylogeny resolves global patterns of mushroom evolution.</title>
        <authorList>
            <person name="Varga T."/>
            <person name="Krizsan K."/>
            <person name="Foldi C."/>
            <person name="Dima B."/>
            <person name="Sanchez-Garcia M."/>
            <person name="Sanchez-Ramirez S."/>
            <person name="Szollosi G.J."/>
            <person name="Szarkandi J.G."/>
            <person name="Papp V."/>
            <person name="Albert L."/>
            <person name="Andreopoulos W."/>
            <person name="Angelini C."/>
            <person name="Antonin V."/>
            <person name="Barry K.W."/>
            <person name="Bougher N.L."/>
            <person name="Buchanan P."/>
            <person name="Buyck B."/>
            <person name="Bense V."/>
            <person name="Catcheside P."/>
            <person name="Chovatia M."/>
            <person name="Cooper J."/>
            <person name="Damon W."/>
            <person name="Desjardin D."/>
            <person name="Finy P."/>
            <person name="Geml J."/>
            <person name="Haridas S."/>
            <person name="Hughes K."/>
            <person name="Justo A."/>
            <person name="Karasinski D."/>
            <person name="Kautmanova I."/>
            <person name="Kiss B."/>
            <person name="Kocsube S."/>
            <person name="Kotiranta H."/>
            <person name="LaButti K.M."/>
            <person name="Lechner B.E."/>
            <person name="Liimatainen K."/>
            <person name="Lipzen A."/>
            <person name="Lukacs Z."/>
            <person name="Mihaltcheva S."/>
            <person name="Morgado L.N."/>
            <person name="Niskanen T."/>
            <person name="Noordeloos M.E."/>
            <person name="Ohm R.A."/>
            <person name="Ortiz-Santana B."/>
            <person name="Ovrebo C."/>
            <person name="Racz N."/>
            <person name="Riley R."/>
            <person name="Savchenko A."/>
            <person name="Shiryaev A."/>
            <person name="Soop K."/>
            <person name="Spirin V."/>
            <person name="Szebenyi C."/>
            <person name="Tomsovsky M."/>
            <person name="Tulloss R.E."/>
            <person name="Uehling J."/>
            <person name="Grigoriev I.V."/>
            <person name="Vagvolgyi C."/>
            <person name="Papp T."/>
            <person name="Martin F.M."/>
            <person name="Miettinen O."/>
            <person name="Hibbett D.S."/>
            <person name="Nagy L.G."/>
        </authorList>
    </citation>
    <scope>NUCLEOTIDE SEQUENCE [LARGE SCALE GENOMIC DNA]</scope>
    <source>
        <strain evidence="3 4">CBS 166.37</strain>
    </source>
</reference>
<organism evidence="3 4">
    <name type="scientific">Crucibulum laeve</name>
    <dbReference type="NCBI Taxonomy" id="68775"/>
    <lineage>
        <taxon>Eukaryota</taxon>
        <taxon>Fungi</taxon>
        <taxon>Dikarya</taxon>
        <taxon>Basidiomycota</taxon>
        <taxon>Agaricomycotina</taxon>
        <taxon>Agaricomycetes</taxon>
        <taxon>Agaricomycetidae</taxon>
        <taxon>Agaricales</taxon>
        <taxon>Agaricineae</taxon>
        <taxon>Nidulariaceae</taxon>
        <taxon>Crucibulum</taxon>
    </lineage>
</organism>
<feature type="transmembrane region" description="Helical" evidence="2">
    <location>
        <begin position="129"/>
        <end position="147"/>
    </location>
</feature>
<dbReference type="PANTHER" id="PTHR37848:SF1">
    <property type="entry name" value="SUN DOMAIN-CONTAINING PROTEIN"/>
    <property type="match status" value="1"/>
</dbReference>
<keyword evidence="2" id="KW-1133">Transmembrane helix</keyword>
<dbReference type="AlphaFoldDB" id="A0A5C3M8K3"/>
<dbReference type="Proteomes" id="UP000308652">
    <property type="component" value="Unassembled WGS sequence"/>
</dbReference>
<evidence type="ECO:0000313" key="4">
    <source>
        <dbReference type="Proteomes" id="UP000308652"/>
    </source>
</evidence>